<protein>
    <recommendedName>
        <fullName evidence="2">Protein CPL1-like domain-containing protein</fullName>
    </recommendedName>
</protein>
<accession>A0AAW0YEW5</accession>
<evidence type="ECO:0000313" key="3">
    <source>
        <dbReference type="EMBL" id="KAK8844140.1"/>
    </source>
</evidence>
<dbReference type="EMBL" id="JBCAWK010000014">
    <property type="protein sequence ID" value="KAK8844140.1"/>
    <property type="molecule type" value="Genomic_DNA"/>
</dbReference>
<dbReference type="RefSeq" id="XP_066799704.1">
    <property type="nucleotide sequence ID" value="XM_066950012.1"/>
</dbReference>
<gene>
    <name evidence="3" type="ORF">IAR55_006934</name>
</gene>
<evidence type="ECO:0000256" key="1">
    <source>
        <dbReference type="SAM" id="SignalP"/>
    </source>
</evidence>
<dbReference type="Pfam" id="PF21671">
    <property type="entry name" value="CPL1-like"/>
    <property type="match status" value="1"/>
</dbReference>
<dbReference type="GeneID" id="92184192"/>
<evidence type="ECO:0000259" key="2">
    <source>
        <dbReference type="Pfam" id="PF21671"/>
    </source>
</evidence>
<dbReference type="PANTHER" id="PTHR35192">
    <property type="entry name" value="PROTEIN, PUTATIVE-RELATED"/>
    <property type="match status" value="1"/>
</dbReference>
<dbReference type="InterPro" id="IPR048661">
    <property type="entry name" value="CPL1-like"/>
</dbReference>
<reference evidence="3 4" key="1">
    <citation type="journal article" date="2024" name="bioRxiv">
        <title>Comparative genomics of Cryptococcus and Kwoniella reveals pathogenesis evolution and contrasting karyotype dynamics via intercentromeric recombination or chromosome fusion.</title>
        <authorList>
            <person name="Coelho M.A."/>
            <person name="David-Palma M."/>
            <person name="Shea T."/>
            <person name="Bowers K."/>
            <person name="McGinley-Smith S."/>
            <person name="Mohammad A.W."/>
            <person name="Gnirke A."/>
            <person name="Yurkov A.M."/>
            <person name="Nowrousian M."/>
            <person name="Sun S."/>
            <person name="Cuomo C.A."/>
            <person name="Heitman J."/>
        </authorList>
    </citation>
    <scope>NUCLEOTIDE SEQUENCE [LARGE SCALE GENOMIC DNA]</scope>
    <source>
        <strain evidence="3 4">CBS 13917</strain>
    </source>
</reference>
<evidence type="ECO:0000313" key="4">
    <source>
        <dbReference type="Proteomes" id="UP001388673"/>
    </source>
</evidence>
<dbReference type="Proteomes" id="UP001388673">
    <property type="component" value="Unassembled WGS sequence"/>
</dbReference>
<comment type="caution">
    <text evidence="3">The sequence shown here is derived from an EMBL/GenBank/DDBJ whole genome shotgun (WGS) entry which is preliminary data.</text>
</comment>
<name>A0AAW0YEW5_9TREE</name>
<organism evidence="3 4">
    <name type="scientific">Kwoniella newhampshirensis</name>
    <dbReference type="NCBI Taxonomy" id="1651941"/>
    <lineage>
        <taxon>Eukaryota</taxon>
        <taxon>Fungi</taxon>
        <taxon>Dikarya</taxon>
        <taxon>Basidiomycota</taxon>
        <taxon>Agaricomycotina</taxon>
        <taxon>Tremellomycetes</taxon>
        <taxon>Tremellales</taxon>
        <taxon>Cryptococcaceae</taxon>
        <taxon>Kwoniella</taxon>
    </lineage>
</organism>
<feature type="domain" description="Protein CPL1-like" evidence="2">
    <location>
        <begin position="235"/>
        <end position="302"/>
    </location>
</feature>
<feature type="signal peptide" evidence="1">
    <location>
        <begin position="1"/>
        <end position="24"/>
    </location>
</feature>
<dbReference type="KEGG" id="kne:92184192"/>
<dbReference type="AlphaFoldDB" id="A0AAW0YEW5"/>
<keyword evidence="4" id="KW-1185">Reference proteome</keyword>
<sequence>MSPLLTTTLAALALLSSVSLQVQAGPAFVGCVSELGSESVQPDFLGTAATPAACNTNCLNGEIAYQYSLYSEMTGDCLCSTTAVAPSYYVTGPSSTAECGNSDYLVSDLPTSFNFVQCYSNMVTDNNPGDQTSFQGCFDACRLEGSAMVLPGANGAFACRCNQANIIDLGNNENSYAVNCGPNAWFNYVHTAEAQASGLARRKLKERLDQLRLDSQTLCPTGLTPCNVQDYSDTYECIDTRNELESCGGCLHGVFQASSPSTVGVDCTAIPGVAFGAVTCMDSHCAAFSCKDGFEMAGNSCVPTY</sequence>
<keyword evidence="1" id="KW-0732">Signal</keyword>
<proteinExistence type="predicted"/>
<dbReference type="InterPro" id="IPR038955">
    <property type="entry name" value="PriA/CPL1_fungi"/>
</dbReference>
<dbReference type="PANTHER" id="PTHR35192:SF2">
    <property type="entry name" value="APPLE DOMAIN-CONTAINING PROTEIN"/>
    <property type="match status" value="1"/>
</dbReference>
<feature type="chain" id="PRO_5044001981" description="Protein CPL1-like domain-containing protein" evidence="1">
    <location>
        <begin position="25"/>
        <end position="305"/>
    </location>
</feature>